<reference evidence="1" key="1">
    <citation type="submission" date="2020-05" db="EMBL/GenBank/DDBJ databases">
        <authorList>
            <person name="Chiriac C."/>
            <person name="Salcher M."/>
            <person name="Ghai R."/>
            <person name="Kavagutti S V."/>
        </authorList>
    </citation>
    <scope>NUCLEOTIDE SEQUENCE</scope>
</reference>
<gene>
    <name evidence="1" type="ORF">UFOPK1726_00991</name>
</gene>
<protein>
    <submittedName>
        <fullName evidence="1">Unannotated protein</fullName>
    </submittedName>
</protein>
<dbReference type="AlphaFoldDB" id="A0A6J6EZH7"/>
<proteinExistence type="predicted"/>
<dbReference type="EMBL" id="CAEZTT010000125">
    <property type="protein sequence ID" value="CAB4581951.1"/>
    <property type="molecule type" value="Genomic_DNA"/>
</dbReference>
<name>A0A6J6EZH7_9ZZZZ</name>
<sequence length="66" mass="7239">MKITFNLSDEQAQNLGEKIADLLELKQIKSGEQKGRFNTSGGTKTHKGLARTIVHLIQQDKTICGG</sequence>
<accession>A0A6J6EZH7</accession>
<evidence type="ECO:0000313" key="1">
    <source>
        <dbReference type="EMBL" id="CAB4581951.1"/>
    </source>
</evidence>
<organism evidence="1">
    <name type="scientific">freshwater metagenome</name>
    <dbReference type="NCBI Taxonomy" id="449393"/>
    <lineage>
        <taxon>unclassified sequences</taxon>
        <taxon>metagenomes</taxon>
        <taxon>ecological metagenomes</taxon>
    </lineage>
</organism>